<reference evidence="1" key="1">
    <citation type="submission" date="2020-10" db="EMBL/GenBank/DDBJ databases">
        <title>Dehalococcoides mccartyi of a TCE/Cr reducing biochatode.</title>
        <authorList>
            <person name="Matturro B."/>
        </authorList>
    </citation>
    <scope>NUCLEOTIDE SEQUENCE</scope>
    <source>
        <strain evidence="1">Bin4</strain>
    </source>
</reference>
<accession>A0A843AKK4</accession>
<dbReference type="RefSeq" id="WP_042704332.1">
    <property type="nucleotide sequence ID" value="NZ_JADIIN010000006.1"/>
</dbReference>
<proteinExistence type="predicted"/>
<evidence type="ECO:0000313" key="1">
    <source>
        <dbReference type="EMBL" id="MBF4467899.1"/>
    </source>
</evidence>
<protein>
    <submittedName>
        <fullName evidence="1">Uncharacterized protein</fullName>
    </submittedName>
</protein>
<dbReference type="AlphaFoldDB" id="A0A843AKK4"/>
<organism evidence="1 2">
    <name type="scientific">Methanobrevibacter arboriphilus</name>
    <dbReference type="NCBI Taxonomy" id="39441"/>
    <lineage>
        <taxon>Archaea</taxon>
        <taxon>Methanobacteriati</taxon>
        <taxon>Methanobacteriota</taxon>
        <taxon>Methanomada group</taxon>
        <taxon>Methanobacteria</taxon>
        <taxon>Methanobacteriales</taxon>
        <taxon>Methanobacteriaceae</taxon>
        <taxon>Methanobrevibacter</taxon>
    </lineage>
</organism>
<evidence type="ECO:0000313" key="2">
    <source>
        <dbReference type="Proteomes" id="UP000658733"/>
    </source>
</evidence>
<name>A0A843AKK4_METAZ</name>
<gene>
    <name evidence="1" type="ORF">ISP01_00700</name>
</gene>
<dbReference type="EMBL" id="JADIIN010000006">
    <property type="protein sequence ID" value="MBF4467899.1"/>
    <property type="molecule type" value="Genomic_DNA"/>
</dbReference>
<sequence>MNNNKTQYNKWPNSETFYIKKVENSLRDNTQSCTDLRLKFNRKNSEYIYTIAENIGTKK</sequence>
<comment type="caution">
    <text evidence="1">The sequence shown here is derived from an EMBL/GenBank/DDBJ whole genome shotgun (WGS) entry which is preliminary data.</text>
</comment>
<dbReference type="Proteomes" id="UP000658733">
    <property type="component" value="Unassembled WGS sequence"/>
</dbReference>